<dbReference type="GO" id="GO:0046872">
    <property type="term" value="F:metal ion binding"/>
    <property type="evidence" value="ECO:0007669"/>
    <property type="project" value="UniProtKB-KW"/>
</dbReference>
<evidence type="ECO:0000259" key="6">
    <source>
        <dbReference type="SMART" id="SM00849"/>
    </source>
</evidence>
<evidence type="ECO:0000313" key="8">
    <source>
        <dbReference type="Proteomes" id="UP000245119"/>
    </source>
</evidence>
<keyword evidence="5" id="KW-0862">Zinc</keyword>
<comment type="similarity">
    <text evidence="2">Belongs to the metallo-beta-lactamase superfamily. Glyoxalase II family.</text>
</comment>
<feature type="domain" description="Metallo-beta-lactamase" evidence="6">
    <location>
        <begin position="128"/>
        <end position="290"/>
    </location>
</feature>
<keyword evidence="4" id="KW-0378">Hydrolase</keyword>
<dbReference type="PANTHER" id="PTHR11935:SF116">
    <property type="entry name" value="HYDROLASE PNKD-RELATED"/>
    <property type="match status" value="1"/>
</dbReference>
<dbReference type="PANTHER" id="PTHR11935">
    <property type="entry name" value="BETA LACTAMASE DOMAIN"/>
    <property type="match status" value="1"/>
</dbReference>
<dbReference type="STRING" id="400727.A0A2T7P9P0"/>
<dbReference type="HAMAP" id="MF_01374">
    <property type="entry name" value="Glyoxalase_2"/>
    <property type="match status" value="1"/>
</dbReference>
<name>A0A2T7P9P0_POMCA</name>
<dbReference type="InterPro" id="IPR032282">
    <property type="entry name" value="HAGH_C"/>
</dbReference>
<dbReference type="InterPro" id="IPR036866">
    <property type="entry name" value="RibonucZ/Hydroxyglut_hydro"/>
</dbReference>
<dbReference type="NCBIfam" id="TIGR03413">
    <property type="entry name" value="GSH_gloB"/>
    <property type="match status" value="1"/>
</dbReference>
<dbReference type="CDD" id="cd07723">
    <property type="entry name" value="hydroxyacylglutathione_hydrolase_MBL-fold"/>
    <property type="match status" value="1"/>
</dbReference>
<keyword evidence="3" id="KW-0479">Metal-binding</keyword>
<dbReference type="AlphaFoldDB" id="A0A2T7P9P0"/>
<evidence type="ECO:0000256" key="2">
    <source>
        <dbReference type="ARBA" id="ARBA00006759"/>
    </source>
</evidence>
<dbReference type="InterPro" id="IPR017782">
    <property type="entry name" value="Hydroxyacylglutathione_Hdrlase"/>
</dbReference>
<dbReference type="OrthoDB" id="449487at2759"/>
<dbReference type="Proteomes" id="UP000245119">
    <property type="component" value="Linkage Group LG5"/>
</dbReference>
<accession>A0A2T7P9P0</accession>
<evidence type="ECO:0000256" key="1">
    <source>
        <dbReference type="ARBA" id="ARBA00001947"/>
    </source>
</evidence>
<proteinExistence type="inferred from homology"/>
<protein>
    <recommendedName>
        <fullName evidence="6">Metallo-beta-lactamase domain-containing protein</fullName>
    </recommendedName>
</protein>
<dbReference type="SUPFAM" id="SSF56281">
    <property type="entry name" value="Metallo-hydrolase/oxidoreductase"/>
    <property type="match status" value="1"/>
</dbReference>
<organism evidence="7 8">
    <name type="scientific">Pomacea canaliculata</name>
    <name type="common">Golden apple snail</name>
    <dbReference type="NCBI Taxonomy" id="400727"/>
    <lineage>
        <taxon>Eukaryota</taxon>
        <taxon>Metazoa</taxon>
        <taxon>Spiralia</taxon>
        <taxon>Lophotrochozoa</taxon>
        <taxon>Mollusca</taxon>
        <taxon>Gastropoda</taxon>
        <taxon>Caenogastropoda</taxon>
        <taxon>Architaenioglossa</taxon>
        <taxon>Ampullarioidea</taxon>
        <taxon>Ampullariidae</taxon>
        <taxon>Pomacea</taxon>
    </lineage>
</organism>
<gene>
    <name evidence="7" type="ORF">C0Q70_09383</name>
</gene>
<evidence type="ECO:0000256" key="5">
    <source>
        <dbReference type="ARBA" id="ARBA00022833"/>
    </source>
</evidence>
<sequence length="387" mass="43547">MFGFKIPCSVATDSMTSGALFTAAETTRERKREKAYNALPLIVMHPWETSVDKPTIREATLLCQGQAIELSLLVNKGRRDSDYKWAVFLDSGKEIQLIHEKELLLTDQFKNVAFITDLQILPIPMMMDNYAYLVTDTTSNTSVVVDPGHAEPVQLQLSERNIMPEAILITHKHWDHSGGNTDMQQHYPGIKIYGNVVDHVQNITNAVTDAEVLKFGGLKFQVMMTPGHTIGHVVYVLEGGSFGAPDCVFSGDLLFLSGCGRMFEGSSTVMLKSLDRICSLPDSCLIWPGHEYAKENLEFTCHLDTGNSTAKEKLEWVKSQREKKLCTCPSTLLEEKQYNPFIRTAEESIVRALGLVSDDSFKEPSDQQRACILEEIRERKDQFKYKL</sequence>
<dbReference type="GO" id="GO:0019243">
    <property type="term" value="P:methylglyoxal catabolic process to D-lactate via S-lactoyl-glutathione"/>
    <property type="evidence" value="ECO:0007669"/>
    <property type="project" value="InterPro"/>
</dbReference>
<comment type="caution">
    <text evidence="7">The sequence shown here is derived from an EMBL/GenBank/DDBJ whole genome shotgun (WGS) entry which is preliminary data.</text>
</comment>
<dbReference type="InterPro" id="IPR001279">
    <property type="entry name" value="Metallo-B-lactamas"/>
</dbReference>
<keyword evidence="8" id="KW-1185">Reference proteome</keyword>
<dbReference type="Gene3D" id="3.60.15.10">
    <property type="entry name" value="Ribonuclease Z/Hydroxyacylglutathione hydrolase-like"/>
    <property type="match status" value="1"/>
</dbReference>
<evidence type="ECO:0000313" key="7">
    <source>
        <dbReference type="EMBL" id="PVD30121.1"/>
    </source>
</evidence>
<reference evidence="7 8" key="1">
    <citation type="submission" date="2018-04" db="EMBL/GenBank/DDBJ databases">
        <title>The genome of golden apple snail Pomacea canaliculata provides insight into stress tolerance and invasive adaptation.</title>
        <authorList>
            <person name="Liu C."/>
            <person name="Liu B."/>
            <person name="Ren Y."/>
            <person name="Zhang Y."/>
            <person name="Wang H."/>
            <person name="Li S."/>
            <person name="Jiang F."/>
            <person name="Yin L."/>
            <person name="Zhang G."/>
            <person name="Qian W."/>
            <person name="Fan W."/>
        </authorList>
    </citation>
    <scope>NUCLEOTIDE SEQUENCE [LARGE SCALE GENOMIC DNA]</scope>
    <source>
        <strain evidence="7">SZHN2017</strain>
        <tissue evidence="7">Muscle</tissue>
    </source>
</reference>
<dbReference type="SMART" id="SM00849">
    <property type="entry name" value="Lactamase_B"/>
    <property type="match status" value="1"/>
</dbReference>
<evidence type="ECO:0000256" key="3">
    <source>
        <dbReference type="ARBA" id="ARBA00022723"/>
    </source>
</evidence>
<comment type="cofactor">
    <cofactor evidence="1">
        <name>Zn(2+)</name>
        <dbReference type="ChEBI" id="CHEBI:29105"/>
    </cofactor>
</comment>
<dbReference type="GO" id="GO:0004416">
    <property type="term" value="F:hydroxyacylglutathione hydrolase activity"/>
    <property type="evidence" value="ECO:0007669"/>
    <property type="project" value="InterPro"/>
</dbReference>
<dbReference type="EMBL" id="PZQS01000005">
    <property type="protein sequence ID" value="PVD30121.1"/>
    <property type="molecule type" value="Genomic_DNA"/>
</dbReference>
<dbReference type="InterPro" id="IPR035680">
    <property type="entry name" value="Clx_II_MBL"/>
</dbReference>
<dbReference type="Pfam" id="PF16123">
    <property type="entry name" value="HAGH_C"/>
    <property type="match status" value="1"/>
</dbReference>
<dbReference type="GO" id="GO:0005739">
    <property type="term" value="C:mitochondrion"/>
    <property type="evidence" value="ECO:0007669"/>
    <property type="project" value="TreeGrafter"/>
</dbReference>
<evidence type="ECO:0000256" key="4">
    <source>
        <dbReference type="ARBA" id="ARBA00022801"/>
    </source>
</evidence>
<dbReference type="Pfam" id="PF00753">
    <property type="entry name" value="Lactamase_B"/>
    <property type="match status" value="1"/>
</dbReference>